<dbReference type="RefSeq" id="XP_025418997.1">
    <property type="nucleotide sequence ID" value="XM_025563212.1"/>
</dbReference>
<evidence type="ECO:0000256" key="5">
    <source>
        <dbReference type="ARBA" id="ARBA00022989"/>
    </source>
</evidence>
<dbReference type="Pfam" id="PF07690">
    <property type="entry name" value="MFS_1"/>
    <property type="match status" value="1"/>
</dbReference>
<evidence type="ECO:0000256" key="4">
    <source>
        <dbReference type="ARBA" id="ARBA00022847"/>
    </source>
</evidence>
<name>A0A8B8G823_9HEMI</name>
<keyword evidence="2" id="KW-0813">Transport</keyword>
<dbReference type="InterPro" id="IPR036259">
    <property type="entry name" value="MFS_trans_sf"/>
</dbReference>
<evidence type="ECO:0000256" key="1">
    <source>
        <dbReference type="ARBA" id="ARBA00004141"/>
    </source>
</evidence>
<dbReference type="FunFam" id="1.20.1250.20:FF:000003">
    <property type="entry name" value="Solute carrier family 17 member 3"/>
    <property type="match status" value="1"/>
</dbReference>
<dbReference type="OrthoDB" id="6609577at2759"/>
<feature type="transmembrane region" description="Helical" evidence="7">
    <location>
        <begin position="249"/>
        <end position="270"/>
    </location>
</feature>
<dbReference type="GO" id="GO:0015293">
    <property type="term" value="F:symporter activity"/>
    <property type="evidence" value="ECO:0007669"/>
    <property type="project" value="UniProtKB-KW"/>
</dbReference>
<keyword evidence="8" id="KW-1185">Reference proteome</keyword>
<dbReference type="PANTHER" id="PTHR11662">
    <property type="entry name" value="SOLUTE CARRIER FAMILY 17"/>
    <property type="match status" value="1"/>
</dbReference>
<keyword evidence="4" id="KW-0769">Symport</keyword>
<evidence type="ECO:0000256" key="7">
    <source>
        <dbReference type="SAM" id="Phobius"/>
    </source>
</evidence>
<dbReference type="Gene3D" id="1.20.1250.20">
    <property type="entry name" value="MFS general substrate transporter like domains"/>
    <property type="match status" value="1"/>
</dbReference>
<keyword evidence="3 7" id="KW-0812">Transmembrane</keyword>
<evidence type="ECO:0000256" key="2">
    <source>
        <dbReference type="ARBA" id="ARBA00022448"/>
    </source>
</evidence>
<keyword evidence="6 7" id="KW-0472">Membrane</keyword>
<feature type="transmembrane region" description="Helical" evidence="7">
    <location>
        <begin position="290"/>
        <end position="312"/>
    </location>
</feature>
<feature type="transmembrane region" description="Helical" evidence="7">
    <location>
        <begin position="104"/>
        <end position="126"/>
    </location>
</feature>
<dbReference type="SUPFAM" id="SSF103473">
    <property type="entry name" value="MFS general substrate transporter"/>
    <property type="match status" value="1"/>
</dbReference>
<organism evidence="8 9">
    <name type="scientific">Sipha flava</name>
    <name type="common">yellow sugarcane aphid</name>
    <dbReference type="NCBI Taxonomy" id="143950"/>
    <lineage>
        <taxon>Eukaryota</taxon>
        <taxon>Metazoa</taxon>
        <taxon>Ecdysozoa</taxon>
        <taxon>Arthropoda</taxon>
        <taxon>Hexapoda</taxon>
        <taxon>Insecta</taxon>
        <taxon>Pterygota</taxon>
        <taxon>Neoptera</taxon>
        <taxon>Paraneoptera</taxon>
        <taxon>Hemiptera</taxon>
        <taxon>Sternorrhyncha</taxon>
        <taxon>Aphidomorpha</taxon>
        <taxon>Aphidoidea</taxon>
        <taxon>Aphididae</taxon>
        <taxon>Sipha</taxon>
    </lineage>
</organism>
<dbReference type="PANTHER" id="PTHR11662:SF399">
    <property type="entry name" value="FI19708P1-RELATED"/>
    <property type="match status" value="1"/>
</dbReference>
<dbReference type="GO" id="GO:0016020">
    <property type="term" value="C:membrane"/>
    <property type="evidence" value="ECO:0007669"/>
    <property type="project" value="UniProtKB-SubCell"/>
</dbReference>
<feature type="transmembrane region" description="Helical" evidence="7">
    <location>
        <begin position="195"/>
        <end position="213"/>
    </location>
</feature>
<accession>A0A8B8G823</accession>
<feature type="transmembrane region" description="Helical" evidence="7">
    <location>
        <begin position="324"/>
        <end position="342"/>
    </location>
</feature>
<dbReference type="GeneID" id="112689480"/>
<feature type="transmembrane region" description="Helical" evidence="7">
    <location>
        <begin position="6"/>
        <end position="26"/>
    </location>
</feature>
<dbReference type="Proteomes" id="UP000694846">
    <property type="component" value="Unplaced"/>
</dbReference>
<dbReference type="InterPro" id="IPR050382">
    <property type="entry name" value="MFS_Na/Anion_cotransporter"/>
</dbReference>
<protein>
    <submittedName>
        <fullName evidence="9">Inorganic phosphate cotransporter</fullName>
    </submittedName>
</protein>
<evidence type="ECO:0000313" key="9">
    <source>
        <dbReference type="RefSeq" id="XP_025418997.1"/>
    </source>
</evidence>
<feature type="transmembrane region" description="Helical" evidence="7">
    <location>
        <begin position="414"/>
        <end position="434"/>
    </location>
</feature>
<feature type="transmembrane region" description="Helical" evidence="7">
    <location>
        <begin position="165"/>
        <end position="189"/>
    </location>
</feature>
<evidence type="ECO:0000313" key="8">
    <source>
        <dbReference type="Proteomes" id="UP000694846"/>
    </source>
</evidence>
<feature type="transmembrane region" description="Helical" evidence="7">
    <location>
        <begin position="75"/>
        <end position="98"/>
    </location>
</feature>
<keyword evidence="5 7" id="KW-1133">Transmembrane helix</keyword>
<evidence type="ECO:0000256" key="3">
    <source>
        <dbReference type="ARBA" id="ARBA00022692"/>
    </source>
</evidence>
<sequence length="450" mass="49136">MCCATKAWLTMVFVAYAFLLTTRLHFTYSMMVMMVEPLVAGPADREPCPDAEVQVSQNSTVGVAKRLNWTPRQQAAAMGAYFIGTLVSAFPVGVYSSMGHERSILLWCVAVTAVTAALVPVAAIQYDSWMTVTFLRFLQGCAFGPSGPCGGTLAGKIIPRSKSSLYSTCMFSGTLFGGFTGNLFSGVFIPHVSHYGSHIALTMFGLAWAATWMTMVHWTPYDRAADADDSGPTTFLSTPWAVMLRSGPYIALLFASLGHGYLYGFITTGLPIYGVKVLGLDAMKNGIQVSIPWLICWTTSILAGVSAISLTNADTIKKTTIRKWYAAIVLIGSPLMLMGAVVADCNRFIVKSFMKMSVVLLGFERSSLRINSLDLCPRYAGCLIALCDVFYSLGNIMDSMIARNLFGDTINWNVLFSLAITLPIACSMLFIFFGSSKKQCWDQRYRRPST</sequence>
<evidence type="ECO:0000256" key="6">
    <source>
        <dbReference type="ARBA" id="ARBA00023136"/>
    </source>
</evidence>
<dbReference type="InterPro" id="IPR011701">
    <property type="entry name" value="MFS"/>
</dbReference>
<dbReference type="GO" id="GO:0006820">
    <property type="term" value="P:monoatomic anion transport"/>
    <property type="evidence" value="ECO:0007669"/>
    <property type="project" value="TreeGrafter"/>
</dbReference>
<dbReference type="AlphaFoldDB" id="A0A8B8G823"/>
<proteinExistence type="predicted"/>
<gene>
    <name evidence="9" type="primary">LOC112689480</name>
</gene>
<comment type="subcellular location">
    <subcellularLocation>
        <location evidence="1">Membrane</location>
        <topology evidence="1">Multi-pass membrane protein</topology>
    </subcellularLocation>
</comment>
<reference evidence="9" key="1">
    <citation type="submission" date="2025-08" db="UniProtKB">
        <authorList>
            <consortium name="RefSeq"/>
        </authorList>
    </citation>
    <scope>IDENTIFICATION</scope>
    <source>
        <tissue evidence="9">Whole body</tissue>
    </source>
</reference>